<dbReference type="Pfam" id="PF01327">
    <property type="entry name" value="Pep_deformylase"/>
    <property type="match status" value="1"/>
</dbReference>
<comment type="caution">
    <text evidence="2">Lacks conserved residue(s) required for the propagation of feature annotation.</text>
</comment>
<comment type="caution">
    <text evidence="3">The sequence shown here is derived from an EMBL/GenBank/DDBJ whole genome shotgun (WGS) entry which is preliminary data.</text>
</comment>
<evidence type="ECO:0000313" key="4">
    <source>
        <dbReference type="Proteomes" id="UP000635278"/>
    </source>
</evidence>
<dbReference type="NCBIfam" id="TIGR00079">
    <property type="entry name" value="pept_deformyl"/>
    <property type="match status" value="1"/>
</dbReference>
<name>A0ABX0JLF0_9PROT</name>
<keyword evidence="4" id="KW-1185">Reference proteome</keyword>
<dbReference type="PIRSF" id="PIRSF004749">
    <property type="entry name" value="Pep_def"/>
    <property type="match status" value="1"/>
</dbReference>
<gene>
    <name evidence="3" type="ORF">GOB93_02875</name>
</gene>
<feature type="active site" evidence="2">
    <location>
        <position position="134"/>
    </location>
</feature>
<dbReference type="GO" id="GO:0042586">
    <property type="term" value="F:peptide deformylase activity"/>
    <property type="evidence" value="ECO:0007669"/>
    <property type="project" value="UniProtKB-EC"/>
</dbReference>
<dbReference type="PRINTS" id="PR01576">
    <property type="entry name" value="PDEFORMYLASE"/>
</dbReference>
<accession>A0ABX0JLF0</accession>
<evidence type="ECO:0000313" key="3">
    <source>
        <dbReference type="EMBL" id="NHN83584.1"/>
    </source>
</evidence>
<evidence type="ECO:0000256" key="2">
    <source>
        <dbReference type="HAMAP-Rule" id="MF_00163"/>
    </source>
</evidence>
<dbReference type="NCBIfam" id="NF009484">
    <property type="entry name" value="PRK12846.1-5"/>
    <property type="match status" value="1"/>
</dbReference>
<dbReference type="RefSeq" id="WP_173582029.1">
    <property type="nucleotide sequence ID" value="NZ_WOTB01000003.1"/>
</dbReference>
<dbReference type="CDD" id="cd00487">
    <property type="entry name" value="Pep_deformylase"/>
    <property type="match status" value="1"/>
</dbReference>
<protein>
    <recommendedName>
        <fullName evidence="2">Peptide deformylase-like</fullName>
    </recommendedName>
    <alternativeName>
        <fullName evidence="2">Polypeptide deformylase-like</fullName>
    </alternativeName>
</protein>
<dbReference type="SUPFAM" id="SSF56420">
    <property type="entry name" value="Peptide deformylase"/>
    <property type="match status" value="1"/>
</dbReference>
<sequence length="168" mass="19060">MTVRPIIAFPDQRLRQTATPVTLFDDQLRTLAADLLDTLRAAPGIGITGPHIGVLQRIVVLDLPDASGPQTYVNPEIIHMSSEKIRHEEGSISMQGVAGMVERSAKIRLRYQDLAGQEQTEEAEGLRAVCHQHEIDQLNGIFWIQKLSPLRRNRLVTQYEKQKRFRKE</sequence>
<dbReference type="NCBIfam" id="NF001159">
    <property type="entry name" value="PRK00150.1-3"/>
    <property type="match status" value="1"/>
</dbReference>
<reference evidence="3 4" key="1">
    <citation type="journal article" date="2020" name="Int. J. Syst. Evol. Microbiol.">
        <title>Novel acetic acid bacteria from cider fermentations: Acetobacter conturbans sp. nov. and Acetobacter fallax sp. nov.</title>
        <authorList>
            <person name="Sombolestani A.S."/>
            <person name="Cleenwerck I."/>
            <person name="Cnockaert M."/>
            <person name="Borremans W."/>
            <person name="Wieme A.D."/>
            <person name="De Vuyst L."/>
            <person name="Vandamme P."/>
        </authorList>
    </citation>
    <scope>NUCLEOTIDE SEQUENCE [LARGE SCALE GENOMIC DNA]</scope>
    <source>
        <strain evidence="3 4">LMG 30640</strain>
    </source>
</reference>
<dbReference type="Proteomes" id="UP000635278">
    <property type="component" value="Unassembled WGS sequence"/>
</dbReference>
<organism evidence="3 4">
    <name type="scientific">Acetobacter musti</name>
    <dbReference type="NCBI Taxonomy" id="864732"/>
    <lineage>
        <taxon>Bacteria</taxon>
        <taxon>Pseudomonadati</taxon>
        <taxon>Pseudomonadota</taxon>
        <taxon>Alphaproteobacteria</taxon>
        <taxon>Acetobacterales</taxon>
        <taxon>Acetobacteraceae</taxon>
        <taxon>Acetobacter</taxon>
    </lineage>
</organism>
<dbReference type="PANTHER" id="PTHR10458">
    <property type="entry name" value="PEPTIDE DEFORMYLASE"/>
    <property type="match status" value="1"/>
</dbReference>
<keyword evidence="3" id="KW-0378">Hydrolase</keyword>
<comment type="similarity">
    <text evidence="1 2">Belongs to the polypeptide deformylase family.</text>
</comment>
<proteinExistence type="inferred from homology"/>
<dbReference type="PANTHER" id="PTHR10458:SF22">
    <property type="entry name" value="PEPTIDE DEFORMYLASE"/>
    <property type="match status" value="1"/>
</dbReference>
<dbReference type="EMBL" id="WOTB01000003">
    <property type="protein sequence ID" value="NHN83584.1"/>
    <property type="molecule type" value="Genomic_DNA"/>
</dbReference>
<dbReference type="InterPro" id="IPR036821">
    <property type="entry name" value="Peptide_deformylase_sf"/>
</dbReference>
<dbReference type="InterPro" id="IPR023635">
    <property type="entry name" value="Peptide_deformylase"/>
</dbReference>
<dbReference type="HAMAP" id="MF_00163">
    <property type="entry name" value="Pep_deformylase"/>
    <property type="match status" value="1"/>
</dbReference>
<dbReference type="Gene3D" id="3.90.45.10">
    <property type="entry name" value="Peptide deformylase"/>
    <property type="match status" value="1"/>
</dbReference>
<evidence type="ECO:0000256" key="1">
    <source>
        <dbReference type="ARBA" id="ARBA00010759"/>
    </source>
</evidence>